<accession>D4Z8T6</accession>
<dbReference type="GeneID" id="29275637"/>
<dbReference type="RefSeq" id="WP_013041609.1">
    <property type="nucleotide sequence ID" value="NC_014007.1"/>
</dbReference>
<sequence>MTTATIHGSHGSLTVHVATGHIVERKLEGDEYADIPFFDPTPIARWRGDLDILAAGYWTTRGDYAEPLTIRLTQWRGGTIFDDWVPLRLLPAPRQHDPTSEIA</sequence>
<keyword evidence="1" id="KW-0614">Plasmid</keyword>
<reference evidence="1 2" key="1">
    <citation type="journal article" date="2010" name="J. Bacteriol.">
        <title>Complete genome sequence of the representative gamma-hexachlorocyclohexane-degrading bacterium Sphingobium japonicum UT26.</title>
        <authorList>
            <person name="Nagata Y."/>
            <person name="Ohtsubo Y."/>
            <person name="Endo R."/>
            <person name="Ichikawa N."/>
            <person name="Ankai A."/>
            <person name="Oguchi A."/>
            <person name="Fukui S."/>
            <person name="Fujita N."/>
            <person name="Tsuda M."/>
        </authorList>
    </citation>
    <scope>NUCLEOTIDE SEQUENCE [LARGE SCALE GENOMIC DNA]</scope>
    <source>
        <strain evidence="2">DSM 16413 / CCM 7287 / MTCC 6362 / UT26 / NBRC 101211 / UT26S</strain>
        <plasmid evidence="1 2">pCHQ1</plasmid>
    </source>
</reference>
<dbReference type="KEGG" id="sjp:SJA_P1-00660"/>
<keyword evidence="2" id="KW-1185">Reference proteome</keyword>
<geneLocation type="plasmid" evidence="1 2">
    <name>pCHQ1</name>
</geneLocation>
<dbReference type="EMBL" id="AP010805">
    <property type="protein sequence ID" value="BAI99018.1"/>
    <property type="molecule type" value="Genomic_DNA"/>
</dbReference>
<gene>
    <name evidence="1" type="ordered locus">SJA_P1-00660</name>
</gene>
<dbReference type="AlphaFoldDB" id="D4Z8T6"/>
<dbReference type="HOGENOM" id="CLU_2262031_0_0_5"/>
<proteinExistence type="predicted"/>
<organism evidence="1 2">
    <name type="scientific">Sphingobium indicum (strain DSM 16413 / CCM 7287 / MTCC 6362 / UT26 / NBRC 101211 / UT26S)</name>
    <name type="common">Sphingobium japonicum</name>
    <dbReference type="NCBI Taxonomy" id="452662"/>
    <lineage>
        <taxon>Bacteria</taxon>
        <taxon>Pseudomonadati</taxon>
        <taxon>Pseudomonadota</taxon>
        <taxon>Alphaproteobacteria</taxon>
        <taxon>Sphingomonadales</taxon>
        <taxon>Sphingomonadaceae</taxon>
        <taxon>Sphingobium</taxon>
    </lineage>
</organism>
<name>D4Z8T6_SPHIU</name>
<dbReference type="Proteomes" id="UP000007753">
    <property type="component" value="Plasmid pCHQ1"/>
</dbReference>
<protein>
    <submittedName>
        <fullName evidence="1">Uncharacterized protein</fullName>
    </submittedName>
</protein>
<evidence type="ECO:0000313" key="1">
    <source>
        <dbReference type="EMBL" id="BAI99018.1"/>
    </source>
</evidence>
<evidence type="ECO:0000313" key="2">
    <source>
        <dbReference type="Proteomes" id="UP000007753"/>
    </source>
</evidence>